<feature type="domain" description="Dehydrogenase E1 component" evidence="5">
    <location>
        <begin position="32"/>
        <end position="317"/>
    </location>
</feature>
<dbReference type="InterPro" id="IPR050771">
    <property type="entry name" value="Alpha-ketoacid_DH_E1_comp"/>
</dbReference>
<dbReference type="GO" id="GO:0009083">
    <property type="term" value="P:branched-chain amino acid catabolic process"/>
    <property type="evidence" value="ECO:0007669"/>
    <property type="project" value="TreeGrafter"/>
</dbReference>
<name>A0A399F152_9DEIN</name>
<dbReference type="PANTHER" id="PTHR43380">
    <property type="entry name" value="2-OXOISOVALERATE DEHYDROGENASE SUBUNIT ALPHA, MITOCHONDRIAL"/>
    <property type="match status" value="1"/>
</dbReference>
<dbReference type="OrthoDB" id="9766715at2"/>
<keyword evidence="7" id="KW-1185">Reference proteome</keyword>
<dbReference type="InterPro" id="IPR001017">
    <property type="entry name" value="DH_E1"/>
</dbReference>
<evidence type="ECO:0000256" key="3">
    <source>
        <dbReference type="ARBA" id="ARBA00023052"/>
    </source>
</evidence>
<dbReference type="InterPro" id="IPR029061">
    <property type="entry name" value="THDP-binding"/>
</dbReference>
<sequence>MDPIRYLDDDGKPLRDIPLSEEELLQGYRALRRARHFDERALVLQRQGRLGVYPPFRGQEAAQVGVTLSLEKSDWLCPSYRETAAALTFGMPLSRLILNWRADPAGWRIPEGVNMIQFYIPIATQVPQAAGLAYAEKLKGNSAVAAVFIGDGGTSEGDFHEGLNFASVFDAPLLIVVQNNGWAISVPTHKQMKVQRVALKAQGYGIPGVTVDGNDLVAVWTVARKAAARARAGEGPTLIEALTYRVAPHTSSDDPGRYRTEDEAEAWKKRDPIARMRGCLAHLGLWDDEKEKALEEELEAEFVAAVDEADQAPEPKPWEIVEQVYAEMQPDQQAAWNYLRTGGEA</sequence>
<evidence type="ECO:0000256" key="2">
    <source>
        <dbReference type="ARBA" id="ARBA00023002"/>
    </source>
</evidence>
<reference evidence="6 7" key="1">
    <citation type="submission" date="2018-08" db="EMBL/GenBank/DDBJ databases">
        <title>Meiothermus terrae DSM 26712 genome sequencing project.</title>
        <authorList>
            <person name="Da Costa M.S."/>
            <person name="Albuquerque L."/>
            <person name="Raposo P."/>
            <person name="Froufe H.J.C."/>
            <person name="Barroso C.S."/>
            <person name="Egas C."/>
        </authorList>
    </citation>
    <scope>NUCLEOTIDE SEQUENCE [LARGE SCALE GENOMIC DNA]</scope>
    <source>
        <strain evidence="6 7">DSM 26712</strain>
    </source>
</reference>
<comment type="function">
    <text evidence="4">The pyruvate dehydrogenase complex catalyzes the overall conversion of pyruvate to acetyl-CoA and CO(2). It contains multiple copies of three enzymatic components: pyruvate dehydrogenase (E1), dihydrolipoamide acetyltransferase (E2) and lipoamide dehydrogenase (E3).</text>
</comment>
<comment type="subunit">
    <text evidence="4">Heterodimer of an alpha and a beta chain.</text>
</comment>
<dbReference type="PANTHER" id="PTHR43380:SF1">
    <property type="entry name" value="2-OXOISOVALERATE DEHYDROGENASE SUBUNIT ALPHA, MITOCHONDRIAL"/>
    <property type="match status" value="1"/>
</dbReference>
<dbReference type="Pfam" id="PF00676">
    <property type="entry name" value="E1_dh"/>
    <property type="match status" value="1"/>
</dbReference>
<gene>
    <name evidence="6" type="primary">pdhA</name>
    <name evidence="6" type="ORF">Mterra_00380</name>
</gene>
<dbReference type="RefSeq" id="WP_119313629.1">
    <property type="nucleotide sequence ID" value="NZ_QXDL01000008.1"/>
</dbReference>
<accession>A0A399F152</accession>
<comment type="catalytic activity">
    <reaction evidence="4">
        <text>N(6)-[(R)-lipoyl]-L-lysyl-[protein] + pyruvate + H(+) = N(6)-[(R)-S(8)-acetyldihydrolipoyl]-L-lysyl-[protein] + CO2</text>
        <dbReference type="Rhea" id="RHEA:19189"/>
        <dbReference type="Rhea" id="RHEA-COMP:10474"/>
        <dbReference type="Rhea" id="RHEA-COMP:10478"/>
        <dbReference type="ChEBI" id="CHEBI:15361"/>
        <dbReference type="ChEBI" id="CHEBI:15378"/>
        <dbReference type="ChEBI" id="CHEBI:16526"/>
        <dbReference type="ChEBI" id="CHEBI:83099"/>
        <dbReference type="ChEBI" id="CHEBI:83111"/>
        <dbReference type="EC" id="1.2.4.1"/>
    </reaction>
</comment>
<dbReference type="SUPFAM" id="SSF52518">
    <property type="entry name" value="Thiamin diphosphate-binding fold (THDP-binding)"/>
    <property type="match status" value="1"/>
</dbReference>
<dbReference type="InterPro" id="IPR017596">
    <property type="entry name" value="PdhA/BkdA"/>
</dbReference>
<proteinExistence type="predicted"/>
<organism evidence="6 7">
    <name type="scientific">Calidithermus terrae</name>
    <dbReference type="NCBI Taxonomy" id="1408545"/>
    <lineage>
        <taxon>Bacteria</taxon>
        <taxon>Thermotogati</taxon>
        <taxon>Deinococcota</taxon>
        <taxon>Deinococci</taxon>
        <taxon>Thermales</taxon>
        <taxon>Thermaceae</taxon>
        <taxon>Calidithermus</taxon>
    </lineage>
</organism>
<evidence type="ECO:0000313" key="7">
    <source>
        <dbReference type="Proteomes" id="UP000265715"/>
    </source>
</evidence>
<comment type="caution">
    <text evidence="6">The sequence shown here is derived from an EMBL/GenBank/DDBJ whole genome shotgun (WGS) entry which is preliminary data.</text>
</comment>
<keyword evidence="3 4" id="KW-0786">Thiamine pyrophosphate</keyword>
<evidence type="ECO:0000256" key="4">
    <source>
        <dbReference type="RuleBase" id="RU366007"/>
    </source>
</evidence>
<dbReference type="Proteomes" id="UP000265715">
    <property type="component" value="Unassembled WGS sequence"/>
</dbReference>
<dbReference type="Gene3D" id="3.40.50.970">
    <property type="match status" value="1"/>
</dbReference>
<dbReference type="AlphaFoldDB" id="A0A399F152"/>
<evidence type="ECO:0000313" key="6">
    <source>
        <dbReference type="EMBL" id="RIH90494.1"/>
    </source>
</evidence>
<dbReference type="EMBL" id="QXDL01000008">
    <property type="protein sequence ID" value="RIH90494.1"/>
    <property type="molecule type" value="Genomic_DNA"/>
</dbReference>
<comment type="cofactor">
    <cofactor evidence="1 4">
        <name>thiamine diphosphate</name>
        <dbReference type="ChEBI" id="CHEBI:58937"/>
    </cofactor>
</comment>
<evidence type="ECO:0000256" key="1">
    <source>
        <dbReference type="ARBA" id="ARBA00001964"/>
    </source>
</evidence>
<dbReference type="CDD" id="cd02000">
    <property type="entry name" value="TPP_E1_PDC_ADC_BCADC"/>
    <property type="match status" value="1"/>
</dbReference>
<keyword evidence="4 6" id="KW-0670">Pyruvate</keyword>
<protein>
    <recommendedName>
        <fullName evidence="4">Pyruvate dehydrogenase E1 component subunit alpha</fullName>
        <ecNumber evidence="4">1.2.4.1</ecNumber>
    </recommendedName>
</protein>
<evidence type="ECO:0000259" key="5">
    <source>
        <dbReference type="Pfam" id="PF00676"/>
    </source>
</evidence>
<dbReference type="EC" id="1.2.4.1" evidence="4"/>
<dbReference type="GO" id="GO:0004739">
    <property type="term" value="F:pyruvate dehydrogenase (acetyl-transferring) activity"/>
    <property type="evidence" value="ECO:0007669"/>
    <property type="project" value="UniProtKB-UniRule"/>
</dbReference>
<dbReference type="NCBIfam" id="TIGR03181">
    <property type="entry name" value="PDH_E1_alph_x"/>
    <property type="match status" value="1"/>
</dbReference>
<keyword evidence="2 4" id="KW-0560">Oxidoreductase</keyword>